<feature type="transmembrane region" description="Helical" evidence="10">
    <location>
        <begin position="90"/>
        <end position="114"/>
    </location>
</feature>
<feature type="transmembrane region" description="Helical" evidence="10">
    <location>
        <begin position="175"/>
        <end position="199"/>
    </location>
</feature>
<feature type="transmembrane region" description="Helical" evidence="10">
    <location>
        <begin position="524"/>
        <end position="544"/>
    </location>
</feature>
<keyword evidence="3" id="KW-0050">Antiport</keyword>
<dbReference type="SUPFAM" id="SSF47473">
    <property type="entry name" value="EF-hand"/>
    <property type="match status" value="1"/>
</dbReference>
<feature type="transmembrane region" description="Helical" evidence="10">
    <location>
        <begin position="135"/>
        <end position="163"/>
    </location>
</feature>
<dbReference type="SMART" id="SM00054">
    <property type="entry name" value="EFh"/>
    <property type="match status" value="2"/>
</dbReference>
<dbReference type="Pfam" id="PF01699">
    <property type="entry name" value="Na_Ca_ex"/>
    <property type="match status" value="2"/>
</dbReference>
<accession>A0ABR2YLT9</accession>
<keyword evidence="6 10" id="KW-1133">Transmembrane helix</keyword>
<dbReference type="Gene3D" id="1.20.1420.30">
    <property type="entry name" value="NCX, central ion-binding region"/>
    <property type="match status" value="2"/>
</dbReference>
<gene>
    <name evidence="12" type="ORF">WJX75_007049</name>
</gene>
<keyword evidence="13" id="KW-1185">Reference proteome</keyword>
<evidence type="ECO:0000313" key="12">
    <source>
        <dbReference type="EMBL" id="KAK9907616.1"/>
    </source>
</evidence>
<reference evidence="12 13" key="1">
    <citation type="journal article" date="2024" name="Nat. Commun.">
        <title>Phylogenomics reveals the evolutionary origins of lichenization in chlorophyte algae.</title>
        <authorList>
            <person name="Puginier C."/>
            <person name="Libourel C."/>
            <person name="Otte J."/>
            <person name="Skaloud P."/>
            <person name="Haon M."/>
            <person name="Grisel S."/>
            <person name="Petersen M."/>
            <person name="Berrin J.G."/>
            <person name="Delaux P.M."/>
            <person name="Dal Grande F."/>
            <person name="Keller J."/>
        </authorList>
    </citation>
    <scope>NUCLEOTIDE SEQUENCE [LARGE SCALE GENOMIC DNA]</scope>
    <source>
        <strain evidence="12 13">SAG 216-7</strain>
    </source>
</reference>
<dbReference type="PROSITE" id="PS00018">
    <property type="entry name" value="EF_HAND_1"/>
    <property type="match status" value="2"/>
</dbReference>
<proteinExistence type="predicted"/>
<dbReference type="Pfam" id="PF13499">
    <property type="entry name" value="EF-hand_7"/>
    <property type="match status" value="1"/>
</dbReference>
<dbReference type="EMBL" id="JALJOT010000009">
    <property type="protein sequence ID" value="KAK9907616.1"/>
    <property type="molecule type" value="Genomic_DNA"/>
</dbReference>
<dbReference type="Gene3D" id="1.10.238.10">
    <property type="entry name" value="EF-hand"/>
    <property type="match status" value="1"/>
</dbReference>
<comment type="caution">
    <text evidence="12">The sequence shown here is derived from an EMBL/GenBank/DDBJ whole genome shotgun (WGS) entry which is preliminary data.</text>
</comment>
<dbReference type="InterPro" id="IPR044880">
    <property type="entry name" value="NCX_ion-bd_dom_sf"/>
</dbReference>
<keyword evidence="8 10" id="KW-0472">Membrane</keyword>
<organism evidence="12 13">
    <name type="scientific">Coccomyxa subellipsoidea</name>
    <dbReference type="NCBI Taxonomy" id="248742"/>
    <lineage>
        <taxon>Eukaryota</taxon>
        <taxon>Viridiplantae</taxon>
        <taxon>Chlorophyta</taxon>
        <taxon>core chlorophytes</taxon>
        <taxon>Trebouxiophyceae</taxon>
        <taxon>Trebouxiophyceae incertae sedis</taxon>
        <taxon>Coccomyxaceae</taxon>
        <taxon>Coccomyxa</taxon>
    </lineage>
</organism>
<evidence type="ECO:0000256" key="4">
    <source>
        <dbReference type="ARBA" id="ARBA00022692"/>
    </source>
</evidence>
<evidence type="ECO:0000256" key="5">
    <source>
        <dbReference type="ARBA" id="ARBA00022837"/>
    </source>
</evidence>
<evidence type="ECO:0000256" key="7">
    <source>
        <dbReference type="ARBA" id="ARBA00023065"/>
    </source>
</evidence>
<evidence type="ECO:0000256" key="1">
    <source>
        <dbReference type="ARBA" id="ARBA00004127"/>
    </source>
</evidence>
<keyword evidence="4 10" id="KW-0812">Transmembrane</keyword>
<dbReference type="InterPro" id="IPR004713">
    <property type="entry name" value="CaH_exchang"/>
</dbReference>
<evidence type="ECO:0000256" key="6">
    <source>
        <dbReference type="ARBA" id="ARBA00022989"/>
    </source>
</evidence>
<evidence type="ECO:0000256" key="10">
    <source>
        <dbReference type="SAM" id="Phobius"/>
    </source>
</evidence>
<evidence type="ECO:0000256" key="8">
    <source>
        <dbReference type="ARBA" id="ARBA00023136"/>
    </source>
</evidence>
<evidence type="ECO:0000256" key="2">
    <source>
        <dbReference type="ARBA" id="ARBA00022448"/>
    </source>
</evidence>
<keyword evidence="2" id="KW-0813">Transport</keyword>
<name>A0ABR2YLT9_9CHLO</name>
<feature type="region of interest" description="Disordered" evidence="9">
    <location>
        <begin position="321"/>
        <end position="343"/>
    </location>
</feature>
<dbReference type="PANTHER" id="PTHR31503:SF36">
    <property type="entry name" value="SODIUM_CALCIUM EXCHANGER MEMBRANE REGION DOMAIN-CONTAINING PROTEIN"/>
    <property type="match status" value="1"/>
</dbReference>
<evidence type="ECO:0000259" key="11">
    <source>
        <dbReference type="PROSITE" id="PS50222"/>
    </source>
</evidence>
<dbReference type="PROSITE" id="PS50222">
    <property type="entry name" value="EF_HAND_2"/>
    <property type="match status" value="2"/>
</dbReference>
<feature type="transmembrane region" description="Helical" evidence="10">
    <location>
        <begin position="497"/>
        <end position="517"/>
    </location>
</feature>
<feature type="region of interest" description="Disordered" evidence="9">
    <location>
        <begin position="359"/>
        <end position="389"/>
    </location>
</feature>
<feature type="compositionally biased region" description="Acidic residues" evidence="9">
    <location>
        <begin position="361"/>
        <end position="375"/>
    </location>
</feature>
<dbReference type="InterPro" id="IPR004837">
    <property type="entry name" value="NaCa_Exmemb"/>
</dbReference>
<sequence length="550" mass="59606">MGEACEETYGVFPCSTSLPGTIALMLAYGFMLLQGASLLSDGSELLLEVLNPGVIGGLLLPVLGALPDALIIVVSGLGGTREEAEEQVSVGVGTLAGSTIMLLTITWGGSLLVGRCDLNERGKAMNKKLTRKVDFLGTGVTTDKFTSSGAIIMVVTVLLYAIIQVPAFLGKKEDYMASLIGSIVCLITLCAYCIFQVAYPELQRRKMDRARHRQWRHAGVRALAQHAQPFGSMLADSGEINDDVVKGLFSSFDSNGDGSIDENELKGLLLGLSIGTDGSSSLGREVDFWMREFDADRSGSITYEEFRKQLSRWIVEKQKQHEEDMCARRSDRKLNHADSRRSGEVSIDLDPLLSRHHFTDDEVEETEEEGGEDGSDSSNGSEKGDRAPPTHRAIITKAAVKLLLGTALCALFSDPMVEAVSGFSKASGIPAFYVAFCVTPFASNASELVSSIIFASRKQKKNISLTFSQVYGAVTMNNTMCLGLFLLVMHIQRLPWTYSSEVLVTVGATALVGLLGYTHTTFRSFWAVPVLALYPLSIFAVWGLDTLGFK</sequence>
<feature type="transmembrane region" description="Helical" evidence="10">
    <location>
        <begin position="52"/>
        <end position="78"/>
    </location>
</feature>
<evidence type="ECO:0000256" key="3">
    <source>
        <dbReference type="ARBA" id="ARBA00022449"/>
    </source>
</evidence>
<feature type="domain" description="EF-hand" evidence="11">
    <location>
        <begin position="281"/>
        <end position="316"/>
    </location>
</feature>
<dbReference type="CDD" id="cd00051">
    <property type="entry name" value="EFh"/>
    <property type="match status" value="1"/>
</dbReference>
<feature type="domain" description="EF-hand" evidence="11">
    <location>
        <begin position="240"/>
        <end position="275"/>
    </location>
</feature>
<dbReference type="InterPro" id="IPR011992">
    <property type="entry name" value="EF-hand-dom_pair"/>
</dbReference>
<dbReference type="InterPro" id="IPR002048">
    <property type="entry name" value="EF_hand_dom"/>
</dbReference>
<keyword evidence="7" id="KW-0406">Ion transport</keyword>
<dbReference type="Proteomes" id="UP001491310">
    <property type="component" value="Unassembled WGS sequence"/>
</dbReference>
<keyword evidence="5" id="KW-0106">Calcium</keyword>
<feature type="transmembrane region" description="Helical" evidence="10">
    <location>
        <begin position="20"/>
        <end position="40"/>
    </location>
</feature>
<dbReference type="InterPro" id="IPR018247">
    <property type="entry name" value="EF_Hand_1_Ca_BS"/>
</dbReference>
<dbReference type="PANTHER" id="PTHR31503">
    <property type="entry name" value="VACUOLAR CALCIUM ION TRANSPORTER"/>
    <property type="match status" value="1"/>
</dbReference>
<evidence type="ECO:0000256" key="9">
    <source>
        <dbReference type="SAM" id="MobiDB-lite"/>
    </source>
</evidence>
<protein>
    <recommendedName>
        <fullName evidence="11">EF-hand domain-containing protein</fullName>
    </recommendedName>
</protein>
<comment type="subcellular location">
    <subcellularLocation>
        <location evidence="1">Endomembrane system</location>
        <topology evidence="1">Multi-pass membrane protein</topology>
    </subcellularLocation>
</comment>
<feature type="transmembrane region" description="Helical" evidence="10">
    <location>
        <begin position="467"/>
        <end position="491"/>
    </location>
</feature>
<feature type="transmembrane region" description="Helical" evidence="10">
    <location>
        <begin position="433"/>
        <end position="455"/>
    </location>
</feature>
<evidence type="ECO:0000313" key="13">
    <source>
        <dbReference type="Proteomes" id="UP001491310"/>
    </source>
</evidence>